<dbReference type="EMBL" id="PGOL01002217">
    <property type="protein sequence ID" value="PKI49671.1"/>
    <property type="molecule type" value="Genomic_DNA"/>
</dbReference>
<dbReference type="PANTHER" id="PTHR11439:SF455">
    <property type="entry name" value="RLK (RECEPTOR-LIKE PROTEIN KINASE) 8, PUTATIVE-RELATED"/>
    <property type="match status" value="1"/>
</dbReference>
<keyword evidence="3" id="KW-1185">Reference proteome</keyword>
<accession>A0A2I0J096</accession>
<dbReference type="Proteomes" id="UP000233551">
    <property type="component" value="Unassembled WGS sequence"/>
</dbReference>
<dbReference type="CDD" id="cd09272">
    <property type="entry name" value="RNase_HI_RT_Ty1"/>
    <property type="match status" value="1"/>
</dbReference>
<organism evidence="2 3">
    <name type="scientific">Punica granatum</name>
    <name type="common">Pomegranate</name>
    <dbReference type="NCBI Taxonomy" id="22663"/>
    <lineage>
        <taxon>Eukaryota</taxon>
        <taxon>Viridiplantae</taxon>
        <taxon>Streptophyta</taxon>
        <taxon>Embryophyta</taxon>
        <taxon>Tracheophyta</taxon>
        <taxon>Spermatophyta</taxon>
        <taxon>Magnoliopsida</taxon>
        <taxon>eudicotyledons</taxon>
        <taxon>Gunneridae</taxon>
        <taxon>Pentapetalae</taxon>
        <taxon>rosids</taxon>
        <taxon>malvids</taxon>
        <taxon>Myrtales</taxon>
        <taxon>Lythraceae</taxon>
        <taxon>Punica</taxon>
    </lineage>
</organism>
<dbReference type="AlphaFoldDB" id="A0A2I0J096"/>
<evidence type="ECO:0000256" key="1">
    <source>
        <dbReference type="SAM" id="Phobius"/>
    </source>
</evidence>
<evidence type="ECO:0000313" key="2">
    <source>
        <dbReference type="EMBL" id="PKI49671.1"/>
    </source>
</evidence>
<protein>
    <recommendedName>
        <fullName evidence="4">Reverse transcriptase Ty1/copia-type domain-containing protein</fullName>
    </recommendedName>
</protein>
<feature type="transmembrane region" description="Helical" evidence="1">
    <location>
        <begin position="182"/>
        <end position="204"/>
    </location>
</feature>
<dbReference type="PANTHER" id="PTHR11439">
    <property type="entry name" value="GAG-POL-RELATED RETROTRANSPOSON"/>
    <property type="match status" value="1"/>
</dbReference>
<sequence>MAEESNALIQNGTWSLAPLPPRANVVGITWKFRIKYRAAKRIMRYLRGTISHGLTLRKSSDVQITAYTDADWASCPDTRRSTTSYAVFVGPNLVSWRSKKQPTVSKSSTENEYRALTYAEAGTLWLRQLIRDIGRHSPSPIITCCDNISATYLAANPFQHQRSKHIAVDYHFVLEWLQRGDLLINAIVFASCVIMSVVGLLSGAQSTKKRKTMRFAKRILLRIELAFFKAF</sequence>
<dbReference type="STRING" id="22663.A0A2I0J096"/>
<dbReference type="InterPro" id="IPR043502">
    <property type="entry name" value="DNA/RNA_pol_sf"/>
</dbReference>
<proteinExistence type="predicted"/>
<evidence type="ECO:0000313" key="3">
    <source>
        <dbReference type="Proteomes" id="UP000233551"/>
    </source>
</evidence>
<name>A0A2I0J096_PUNGR</name>
<evidence type="ECO:0008006" key="4">
    <source>
        <dbReference type="Google" id="ProtNLM"/>
    </source>
</evidence>
<keyword evidence="1" id="KW-0472">Membrane</keyword>
<gene>
    <name evidence="2" type="ORF">CRG98_029916</name>
</gene>
<comment type="caution">
    <text evidence="2">The sequence shown here is derived from an EMBL/GenBank/DDBJ whole genome shotgun (WGS) entry which is preliminary data.</text>
</comment>
<keyword evidence="1" id="KW-1133">Transmembrane helix</keyword>
<keyword evidence="1" id="KW-0812">Transmembrane</keyword>
<reference evidence="2 3" key="1">
    <citation type="submission" date="2017-11" db="EMBL/GenBank/DDBJ databases">
        <title>De-novo sequencing of pomegranate (Punica granatum L.) genome.</title>
        <authorList>
            <person name="Akparov Z."/>
            <person name="Amiraslanov A."/>
            <person name="Hajiyeva S."/>
            <person name="Abbasov M."/>
            <person name="Kaur K."/>
            <person name="Hamwieh A."/>
            <person name="Solovyev V."/>
            <person name="Salamov A."/>
            <person name="Braich B."/>
            <person name="Kosarev P."/>
            <person name="Mahmoud A."/>
            <person name="Hajiyev E."/>
            <person name="Babayeva S."/>
            <person name="Izzatullayeva V."/>
            <person name="Mammadov A."/>
            <person name="Mammadov A."/>
            <person name="Sharifova S."/>
            <person name="Ojaghi J."/>
            <person name="Eynullazada K."/>
            <person name="Bayramov B."/>
            <person name="Abdulazimova A."/>
            <person name="Shahmuradov I."/>
        </authorList>
    </citation>
    <scope>NUCLEOTIDE SEQUENCE [LARGE SCALE GENOMIC DNA]</scope>
    <source>
        <strain evidence="3">cv. AG2017</strain>
        <tissue evidence="2">Leaf</tissue>
    </source>
</reference>
<dbReference type="SUPFAM" id="SSF56672">
    <property type="entry name" value="DNA/RNA polymerases"/>
    <property type="match status" value="1"/>
</dbReference>